<protein>
    <submittedName>
        <fullName evidence="8">RDD family protein</fullName>
    </submittedName>
</protein>
<accession>A0A5C8KZD8</accession>
<feature type="domain" description="RDD" evidence="7">
    <location>
        <begin position="18"/>
        <end position="145"/>
    </location>
</feature>
<keyword evidence="9" id="KW-1185">Reference proteome</keyword>
<dbReference type="OrthoDB" id="9793824at2"/>
<feature type="transmembrane region" description="Helical" evidence="6">
    <location>
        <begin position="109"/>
        <end position="132"/>
    </location>
</feature>
<evidence type="ECO:0000256" key="1">
    <source>
        <dbReference type="ARBA" id="ARBA00004651"/>
    </source>
</evidence>
<dbReference type="InterPro" id="IPR010432">
    <property type="entry name" value="RDD"/>
</dbReference>
<name>A0A5C8KZD8_9GAMM</name>
<dbReference type="Proteomes" id="UP000321248">
    <property type="component" value="Unassembled WGS sequence"/>
</dbReference>
<comment type="caution">
    <text evidence="8">The sequence shown here is derived from an EMBL/GenBank/DDBJ whole genome shotgun (WGS) entry which is preliminary data.</text>
</comment>
<gene>
    <name evidence="8" type="ORF">FU658_04025</name>
</gene>
<proteinExistence type="predicted"/>
<dbReference type="InterPro" id="IPR051791">
    <property type="entry name" value="Pra-immunoreactive"/>
</dbReference>
<evidence type="ECO:0000256" key="6">
    <source>
        <dbReference type="SAM" id="Phobius"/>
    </source>
</evidence>
<dbReference type="GO" id="GO:0005886">
    <property type="term" value="C:plasma membrane"/>
    <property type="evidence" value="ECO:0007669"/>
    <property type="project" value="UniProtKB-SubCell"/>
</dbReference>
<evidence type="ECO:0000313" key="8">
    <source>
        <dbReference type="EMBL" id="TXK64987.1"/>
    </source>
</evidence>
<dbReference type="RefSeq" id="WP_147890907.1">
    <property type="nucleotide sequence ID" value="NZ_VRTS01000002.1"/>
</dbReference>
<evidence type="ECO:0000259" key="7">
    <source>
        <dbReference type="Pfam" id="PF06271"/>
    </source>
</evidence>
<feature type="transmembrane region" description="Helical" evidence="6">
    <location>
        <begin position="20"/>
        <end position="48"/>
    </location>
</feature>
<organism evidence="8 9">
    <name type="scientific">Alkalisalibacterium limincola</name>
    <dbReference type="NCBI Taxonomy" id="2699169"/>
    <lineage>
        <taxon>Bacteria</taxon>
        <taxon>Pseudomonadati</taxon>
        <taxon>Pseudomonadota</taxon>
        <taxon>Gammaproteobacteria</taxon>
        <taxon>Lysobacterales</taxon>
        <taxon>Lysobacteraceae</taxon>
        <taxon>Alkalisalibacterium</taxon>
    </lineage>
</organism>
<keyword evidence="5 6" id="KW-0472">Membrane</keyword>
<dbReference type="PANTHER" id="PTHR36115:SF10">
    <property type="entry name" value="RDD DOMAIN-CONTAINING PROTEIN"/>
    <property type="match status" value="1"/>
</dbReference>
<sequence>MTDRPLPPTPAGFLARPAHLGWRLLALTYDALPVMAIWIAVSAAAYAVNGGERIAPGTPAAALTFLATWLATGAYAVVSWHGGGHTLGMRPWRLQVRDGQGQRVGWGRLWLRFAVATLGLAAAGLGLLWCLVDRRRRGWHDIAAGTWVLQRPKPGKPTRPGPG</sequence>
<keyword evidence="3 6" id="KW-0812">Transmembrane</keyword>
<keyword evidence="2" id="KW-1003">Cell membrane</keyword>
<evidence type="ECO:0000256" key="3">
    <source>
        <dbReference type="ARBA" id="ARBA00022692"/>
    </source>
</evidence>
<dbReference type="AlphaFoldDB" id="A0A5C8KZD8"/>
<keyword evidence="4 6" id="KW-1133">Transmembrane helix</keyword>
<evidence type="ECO:0000256" key="4">
    <source>
        <dbReference type="ARBA" id="ARBA00022989"/>
    </source>
</evidence>
<dbReference type="Pfam" id="PF06271">
    <property type="entry name" value="RDD"/>
    <property type="match status" value="1"/>
</dbReference>
<evidence type="ECO:0000256" key="5">
    <source>
        <dbReference type="ARBA" id="ARBA00023136"/>
    </source>
</evidence>
<comment type="subcellular location">
    <subcellularLocation>
        <location evidence="1">Cell membrane</location>
        <topology evidence="1">Multi-pass membrane protein</topology>
    </subcellularLocation>
</comment>
<dbReference type="EMBL" id="VRTS01000002">
    <property type="protein sequence ID" value="TXK64987.1"/>
    <property type="molecule type" value="Genomic_DNA"/>
</dbReference>
<evidence type="ECO:0000313" key="9">
    <source>
        <dbReference type="Proteomes" id="UP000321248"/>
    </source>
</evidence>
<evidence type="ECO:0000256" key="2">
    <source>
        <dbReference type="ARBA" id="ARBA00022475"/>
    </source>
</evidence>
<dbReference type="PANTHER" id="PTHR36115">
    <property type="entry name" value="PROLINE-RICH ANTIGEN HOMOLOG-RELATED"/>
    <property type="match status" value="1"/>
</dbReference>
<reference evidence="8 9" key="1">
    <citation type="submission" date="2019-08" db="EMBL/GenBank/DDBJ databases">
        <authorList>
            <person name="Karlyshev A.V."/>
        </authorList>
    </citation>
    <scope>NUCLEOTIDE SEQUENCE [LARGE SCALE GENOMIC DNA]</scope>
    <source>
        <strain evidence="8 9">Alg18-2.2</strain>
    </source>
</reference>
<feature type="transmembrane region" description="Helical" evidence="6">
    <location>
        <begin position="60"/>
        <end position="82"/>
    </location>
</feature>